<dbReference type="AlphaFoldDB" id="A0AAN9MVH8"/>
<dbReference type="Proteomes" id="UP001367508">
    <property type="component" value="Unassembled WGS sequence"/>
</dbReference>
<organism evidence="2 3">
    <name type="scientific">Canavalia gladiata</name>
    <name type="common">Sword bean</name>
    <name type="synonym">Dolichos gladiatus</name>
    <dbReference type="NCBI Taxonomy" id="3824"/>
    <lineage>
        <taxon>Eukaryota</taxon>
        <taxon>Viridiplantae</taxon>
        <taxon>Streptophyta</taxon>
        <taxon>Embryophyta</taxon>
        <taxon>Tracheophyta</taxon>
        <taxon>Spermatophyta</taxon>
        <taxon>Magnoliopsida</taxon>
        <taxon>eudicotyledons</taxon>
        <taxon>Gunneridae</taxon>
        <taxon>Pentapetalae</taxon>
        <taxon>rosids</taxon>
        <taxon>fabids</taxon>
        <taxon>Fabales</taxon>
        <taxon>Fabaceae</taxon>
        <taxon>Papilionoideae</taxon>
        <taxon>50 kb inversion clade</taxon>
        <taxon>NPAAA clade</taxon>
        <taxon>indigoferoid/millettioid clade</taxon>
        <taxon>Phaseoleae</taxon>
        <taxon>Canavalia</taxon>
    </lineage>
</organism>
<dbReference type="EMBL" id="JAYMYQ010000001">
    <property type="protein sequence ID" value="KAK7361366.1"/>
    <property type="molecule type" value="Genomic_DNA"/>
</dbReference>
<accession>A0AAN9MVH8</accession>
<protein>
    <submittedName>
        <fullName evidence="2">Uncharacterized protein</fullName>
    </submittedName>
</protein>
<evidence type="ECO:0000256" key="1">
    <source>
        <dbReference type="SAM" id="MobiDB-lite"/>
    </source>
</evidence>
<reference evidence="2 3" key="1">
    <citation type="submission" date="2024-01" db="EMBL/GenBank/DDBJ databases">
        <title>The genomes of 5 underutilized Papilionoideae crops provide insights into root nodulation and disease resistanc.</title>
        <authorList>
            <person name="Jiang F."/>
        </authorList>
    </citation>
    <scope>NUCLEOTIDE SEQUENCE [LARGE SCALE GENOMIC DNA]</scope>
    <source>
        <strain evidence="2">LVBAO_FW01</strain>
        <tissue evidence="2">Leaves</tissue>
    </source>
</reference>
<evidence type="ECO:0000313" key="3">
    <source>
        <dbReference type="Proteomes" id="UP001367508"/>
    </source>
</evidence>
<gene>
    <name evidence="2" type="ORF">VNO77_03420</name>
</gene>
<name>A0AAN9MVH8_CANGL</name>
<proteinExistence type="predicted"/>
<feature type="region of interest" description="Disordered" evidence="1">
    <location>
        <begin position="195"/>
        <end position="221"/>
    </location>
</feature>
<keyword evidence="3" id="KW-1185">Reference proteome</keyword>
<evidence type="ECO:0000313" key="2">
    <source>
        <dbReference type="EMBL" id="KAK7361366.1"/>
    </source>
</evidence>
<sequence length="221" mass="24670">MSHLMPFLVNSLKEAEVDFLLLICMGWPKAAWLRYEQDEQEAEHILLVPGSAHQVATHFPGASVVRTPLAYAVSVQSFHSAVFRVCHRSSDFRTMDQGMNSDRNFGSTLNRAITFPFRQTRGFKITTVIVNYQPRAISNDNGSKVKSSTDITMTNEVEKMRLKTELLPEASCCSVKCSQVPLPAEECSSSSWQNIVSENQGGDPQRKAPPSSKKCFPLSRN</sequence>
<comment type="caution">
    <text evidence="2">The sequence shown here is derived from an EMBL/GenBank/DDBJ whole genome shotgun (WGS) entry which is preliminary data.</text>
</comment>